<dbReference type="Proteomes" id="UP000663854">
    <property type="component" value="Unassembled WGS sequence"/>
</dbReference>
<evidence type="ECO:0000313" key="2">
    <source>
        <dbReference type="EMBL" id="CAF1463921.1"/>
    </source>
</evidence>
<dbReference type="EMBL" id="CAJNOL010002117">
    <property type="protein sequence ID" value="CAF1463921.1"/>
    <property type="molecule type" value="Genomic_DNA"/>
</dbReference>
<evidence type="ECO:0000313" key="1">
    <source>
        <dbReference type="EMBL" id="CAF1195136.1"/>
    </source>
</evidence>
<name>A0A814W0E1_9BILA</name>
<reference evidence="1" key="1">
    <citation type="submission" date="2021-02" db="EMBL/GenBank/DDBJ databases">
        <authorList>
            <person name="Nowell W R."/>
        </authorList>
    </citation>
    <scope>NUCLEOTIDE SEQUENCE</scope>
</reference>
<dbReference type="EMBL" id="CAJNOH010001247">
    <property type="protein sequence ID" value="CAF1195136.1"/>
    <property type="molecule type" value="Genomic_DNA"/>
</dbReference>
<sequence length="130" mass="15234">MMILTEHSNMNVISSKFSAYRILLIYHIDEDGHYNGSYYDKFFEYTACVDGETLQTLLNECYVTLIEAIEDPNNVPFDMNNIKESVIFDCIQCQSDEEIEKAHSMKQDGATFENINEEIQRMRMHNNDQQ</sequence>
<gene>
    <name evidence="2" type="ORF">JXQ802_LOCUS38333</name>
    <name evidence="1" type="ORF">PYM288_LOCUS24559</name>
</gene>
<accession>A0A814W0E1</accession>
<keyword evidence="4" id="KW-1185">Reference proteome</keyword>
<protein>
    <submittedName>
        <fullName evidence="1">Uncharacterized protein</fullName>
    </submittedName>
</protein>
<comment type="caution">
    <text evidence="1">The sequence shown here is derived from an EMBL/GenBank/DDBJ whole genome shotgun (WGS) entry which is preliminary data.</text>
</comment>
<proteinExistence type="predicted"/>
<organism evidence="1 3">
    <name type="scientific">Rotaria sordida</name>
    <dbReference type="NCBI Taxonomy" id="392033"/>
    <lineage>
        <taxon>Eukaryota</taxon>
        <taxon>Metazoa</taxon>
        <taxon>Spiralia</taxon>
        <taxon>Gnathifera</taxon>
        <taxon>Rotifera</taxon>
        <taxon>Eurotatoria</taxon>
        <taxon>Bdelloidea</taxon>
        <taxon>Philodinida</taxon>
        <taxon>Philodinidae</taxon>
        <taxon>Rotaria</taxon>
    </lineage>
</organism>
<dbReference type="Proteomes" id="UP000663870">
    <property type="component" value="Unassembled WGS sequence"/>
</dbReference>
<evidence type="ECO:0000313" key="4">
    <source>
        <dbReference type="Proteomes" id="UP000663870"/>
    </source>
</evidence>
<evidence type="ECO:0000313" key="3">
    <source>
        <dbReference type="Proteomes" id="UP000663854"/>
    </source>
</evidence>
<dbReference type="AlphaFoldDB" id="A0A814W0E1"/>